<dbReference type="Pfam" id="PF16010">
    <property type="entry name" value="CDH-cyt"/>
    <property type="match status" value="1"/>
</dbReference>
<dbReference type="Pfam" id="PF00378">
    <property type="entry name" value="ECH_1"/>
    <property type="match status" value="1"/>
</dbReference>
<evidence type="ECO:0000313" key="7">
    <source>
        <dbReference type="Proteomes" id="UP001199106"/>
    </source>
</evidence>
<evidence type="ECO:0000256" key="2">
    <source>
        <dbReference type="ARBA" id="ARBA00023026"/>
    </source>
</evidence>
<dbReference type="CDD" id="cd09630">
    <property type="entry name" value="CDH_like_cytochrome"/>
    <property type="match status" value="1"/>
</dbReference>
<evidence type="ECO:0000259" key="4">
    <source>
        <dbReference type="Pfam" id="PF16010"/>
    </source>
</evidence>
<reference evidence="6" key="1">
    <citation type="submission" date="2021-07" db="EMBL/GenBank/DDBJ databases">
        <title>Genome Resource of American Ginseng Black Spot Pathogen Alternaria panax.</title>
        <authorList>
            <person name="Qiu C."/>
            <person name="Wang W."/>
            <person name="Liu Z."/>
        </authorList>
    </citation>
    <scope>NUCLEOTIDE SEQUENCE</scope>
    <source>
        <strain evidence="6">BNCC115425</strain>
    </source>
</reference>
<dbReference type="Pfam" id="PF22807">
    <property type="entry name" value="TrAA12"/>
    <property type="match status" value="1"/>
</dbReference>
<dbReference type="Gene3D" id="2.60.40.1210">
    <property type="entry name" value="Cellobiose dehydrogenase, cytochrome domain"/>
    <property type="match status" value="1"/>
</dbReference>
<dbReference type="InterPro" id="IPR001753">
    <property type="entry name" value="Enoyl-CoA_hydra/iso"/>
</dbReference>
<comment type="pathway">
    <text evidence="1">Mycotoxin biosynthesis.</text>
</comment>
<evidence type="ECO:0000256" key="1">
    <source>
        <dbReference type="ARBA" id="ARBA00004685"/>
    </source>
</evidence>
<sequence length="896" mass="97239">MAGMLEAQSKIIEDAIATLEATVGMTLGEYTDLRVDRLDQVFVITLAKAPENRINVKFAQELIRALRNIEQELSLDAEGYVITKGSDEKFWCTGLDLDESDTNPFANSDGFFPLLATLLDYTFPTIALLTGHMFGGACPFALAHDYRIMNASRGFFSMPPVNLGLHFPGIGFLPRLKLRPQIARKMLLEAHRWTGNDAYEDGVVDEIAEPKEMLVIALEKARAVQGRAKMGVYSMLRNELWGEAAEKIRGICYVHVYSQTTQRYCDLKTSICYSRWTGTNGITFGIALPESKAAPFDTILQIVSPIKNGWVGFSWGGTMPYVPLTVGWMNSASNTSIYSSRMAFGLSLPQPYADAEYSYIKGTGYNTTHWTLTVRCKGCSQWHDVDGNLASIDANASSQKFAYGLSSKLPAQPANNRSTFNVHSSFGNYMINLTQGHNAGFDELVDANLVDDAPPVSSSVPIPSSTISARPTTTSTSTVSVGLPEPTSTGIPFSCPDVTKLAFSINTAKGWRAAKVVGGLTQPRGLILDGLGNLLIVQNGMGITAHKVAPSGCLTSSKTVISQRNLNHGIALSHDGKTLFASSATSVFSWTYDAATMSVSENSTTILTGMNSKGHVTRTLSIPPKYPNLLIVSHGSNDNFDYGSADVKTGRSCVKVFDTTAVPTGGYDYPTGGHQMGYGLRNEVGLAFDAEGMLWGVENSSDELHRTVDGVSVDIHTDNPADEINYLGDPSTENTNWYGYPTCYTVFDPESITDKSFVVGDQFVLEPNATFTDDTCRARSIPPRLALPAHSAPLDATFDRNFTSMYITIHGSWNGSPSVGYKIIEVPFAKGANGFGPKAGLNSTQAWTDVLWNPDVDHCSTTQCFRPVSIAQDRHGRMYISSDSGAEGEMIILGKE</sequence>
<dbReference type="InterPro" id="IPR011042">
    <property type="entry name" value="6-blade_b-propeller_TolB-like"/>
</dbReference>
<dbReference type="AlphaFoldDB" id="A0AAD4FKB1"/>
<organism evidence="6 7">
    <name type="scientific">Alternaria panax</name>
    <dbReference type="NCBI Taxonomy" id="48097"/>
    <lineage>
        <taxon>Eukaryota</taxon>
        <taxon>Fungi</taxon>
        <taxon>Dikarya</taxon>
        <taxon>Ascomycota</taxon>
        <taxon>Pezizomycotina</taxon>
        <taxon>Dothideomycetes</taxon>
        <taxon>Pleosporomycetidae</taxon>
        <taxon>Pleosporales</taxon>
        <taxon>Pleosporineae</taxon>
        <taxon>Pleosporaceae</taxon>
        <taxon>Alternaria</taxon>
        <taxon>Alternaria sect. Panax</taxon>
    </lineage>
</organism>
<keyword evidence="7" id="KW-1185">Reference proteome</keyword>
<dbReference type="InterPro" id="IPR015920">
    <property type="entry name" value="Cellobiose_DH-like_cyt"/>
</dbReference>
<dbReference type="FunFam" id="3.90.226.10:FF:000113">
    <property type="entry name" value="Enoyl-CoA hydratase/isomerase family protein (AFU_orthologue AFUA_2G14850)"/>
    <property type="match status" value="1"/>
</dbReference>
<dbReference type="Gene3D" id="2.120.10.30">
    <property type="entry name" value="TolB, C-terminal domain"/>
    <property type="match status" value="1"/>
</dbReference>
<dbReference type="Proteomes" id="UP001199106">
    <property type="component" value="Unassembled WGS sequence"/>
</dbReference>
<feature type="domain" description="Pyrroloquinoline quinone-dependent pyranose dehydrogenase beta-propeller" evidence="5">
    <location>
        <begin position="506"/>
        <end position="895"/>
    </location>
</feature>
<comment type="caution">
    <text evidence="6">The sequence shown here is derived from an EMBL/GenBank/DDBJ whole genome shotgun (WGS) entry which is preliminary data.</text>
</comment>
<dbReference type="PANTHER" id="PTHR47797">
    <property type="entry name" value="DEHYDROGENASE, PUTATIVE (AFU_ORTHOLOGUE AFUA_8G05805)-RELATED"/>
    <property type="match status" value="1"/>
</dbReference>
<accession>A0AAD4FKB1</accession>
<proteinExistence type="predicted"/>
<dbReference type="PANTHER" id="PTHR47797:SF5">
    <property type="entry name" value="CELLOBIOSE DEHYDROGENASE CYTOCHROME DOMAIN-CONTAINING PROTEIN"/>
    <property type="match status" value="1"/>
</dbReference>
<feature type="region of interest" description="Disordered" evidence="3">
    <location>
        <begin position="460"/>
        <end position="483"/>
    </location>
</feature>
<evidence type="ECO:0000256" key="3">
    <source>
        <dbReference type="SAM" id="MobiDB-lite"/>
    </source>
</evidence>
<evidence type="ECO:0000259" key="5">
    <source>
        <dbReference type="Pfam" id="PF22807"/>
    </source>
</evidence>
<protein>
    <submittedName>
        <fullName evidence="6">Uncharacterized protein</fullName>
    </submittedName>
</protein>
<dbReference type="InterPro" id="IPR011041">
    <property type="entry name" value="Quinoprot_gluc/sorb_DH_b-prop"/>
</dbReference>
<keyword evidence="2" id="KW-0843">Virulence</keyword>
<evidence type="ECO:0000313" key="6">
    <source>
        <dbReference type="EMBL" id="KAG9190533.1"/>
    </source>
</evidence>
<name>A0AAD4FKB1_9PLEO</name>
<dbReference type="InterPro" id="IPR054539">
    <property type="entry name" value="Beta-prop_PDH"/>
</dbReference>
<dbReference type="EMBL" id="JAANER010000004">
    <property type="protein sequence ID" value="KAG9190533.1"/>
    <property type="molecule type" value="Genomic_DNA"/>
</dbReference>
<dbReference type="SUPFAM" id="SSF50952">
    <property type="entry name" value="Soluble quinoprotein glucose dehydrogenase"/>
    <property type="match status" value="1"/>
</dbReference>
<feature type="compositionally biased region" description="Low complexity" evidence="3">
    <location>
        <begin position="460"/>
        <end position="480"/>
    </location>
</feature>
<dbReference type="Gene3D" id="3.90.226.10">
    <property type="entry name" value="2-enoyl-CoA Hydratase, Chain A, domain 1"/>
    <property type="match status" value="1"/>
</dbReference>
<dbReference type="SUPFAM" id="SSF49344">
    <property type="entry name" value="CBD9-like"/>
    <property type="match status" value="1"/>
</dbReference>
<feature type="domain" description="Cellobiose dehydrogenase-like cytochrome" evidence="4">
    <location>
        <begin position="264"/>
        <end position="442"/>
    </location>
</feature>
<dbReference type="CDD" id="cd06558">
    <property type="entry name" value="crotonase-like"/>
    <property type="match status" value="1"/>
</dbReference>
<dbReference type="InterPro" id="IPR029045">
    <property type="entry name" value="ClpP/crotonase-like_dom_sf"/>
</dbReference>
<dbReference type="SUPFAM" id="SSF52096">
    <property type="entry name" value="ClpP/crotonase"/>
    <property type="match status" value="1"/>
</dbReference>
<gene>
    <name evidence="6" type="ORF">G6011_08621</name>
</gene>